<dbReference type="WBParaSite" id="Pan_g9503.t1">
    <property type="protein sequence ID" value="Pan_g9503.t1"/>
    <property type="gene ID" value="Pan_g9503"/>
</dbReference>
<sequence length="107" mass="12385">MMRSFNCFFVNPCCSRTTTTTVTSYVPQQQKLYLPPGTTFMARDASWQRVQTVSPRLLSRKSRTKEHRSSVFVDFDWCPCGLAPGDGDGWLPFLQAFYFYVTVRTHQ</sequence>
<organism evidence="1 2">
    <name type="scientific">Panagrellus redivivus</name>
    <name type="common">Microworm</name>
    <dbReference type="NCBI Taxonomy" id="6233"/>
    <lineage>
        <taxon>Eukaryota</taxon>
        <taxon>Metazoa</taxon>
        <taxon>Ecdysozoa</taxon>
        <taxon>Nematoda</taxon>
        <taxon>Chromadorea</taxon>
        <taxon>Rhabditida</taxon>
        <taxon>Tylenchina</taxon>
        <taxon>Panagrolaimomorpha</taxon>
        <taxon>Panagrolaimoidea</taxon>
        <taxon>Panagrolaimidae</taxon>
        <taxon>Panagrellus</taxon>
    </lineage>
</organism>
<accession>A0A7E4WAV1</accession>
<proteinExistence type="predicted"/>
<dbReference type="Proteomes" id="UP000492821">
    <property type="component" value="Unassembled WGS sequence"/>
</dbReference>
<reference evidence="1" key="1">
    <citation type="journal article" date="2013" name="Genetics">
        <title>The draft genome and transcriptome of Panagrellus redivivus are shaped by the harsh demands of a free-living lifestyle.</title>
        <authorList>
            <person name="Srinivasan J."/>
            <person name="Dillman A.R."/>
            <person name="Macchietto M.G."/>
            <person name="Heikkinen L."/>
            <person name="Lakso M."/>
            <person name="Fracchia K.M."/>
            <person name="Antoshechkin I."/>
            <person name="Mortazavi A."/>
            <person name="Wong G."/>
            <person name="Sternberg P.W."/>
        </authorList>
    </citation>
    <scope>NUCLEOTIDE SEQUENCE [LARGE SCALE GENOMIC DNA]</scope>
    <source>
        <strain evidence="1">MT8872</strain>
    </source>
</reference>
<evidence type="ECO:0000313" key="2">
    <source>
        <dbReference type="WBParaSite" id="Pan_g9503.t1"/>
    </source>
</evidence>
<keyword evidence="1" id="KW-1185">Reference proteome</keyword>
<reference evidence="2" key="2">
    <citation type="submission" date="2020-10" db="UniProtKB">
        <authorList>
            <consortium name="WormBaseParasite"/>
        </authorList>
    </citation>
    <scope>IDENTIFICATION</scope>
</reference>
<dbReference type="AlphaFoldDB" id="A0A7E4WAV1"/>
<protein>
    <submittedName>
        <fullName evidence="2">Secreted protein</fullName>
    </submittedName>
</protein>
<evidence type="ECO:0000313" key="1">
    <source>
        <dbReference type="Proteomes" id="UP000492821"/>
    </source>
</evidence>
<name>A0A7E4WAV1_PANRE</name>